<evidence type="ECO:0000313" key="2">
    <source>
        <dbReference type="EMBL" id="PTG28954.1"/>
    </source>
</evidence>
<dbReference type="NCBIfam" id="NF033218">
    <property type="entry name" value="anchor_AmaP"/>
    <property type="match status" value="1"/>
</dbReference>
<dbReference type="EMBL" id="PZAO01000038">
    <property type="protein sequence ID" value="PTG67948.1"/>
    <property type="molecule type" value="Genomic_DNA"/>
</dbReference>
<proteinExistence type="predicted"/>
<keyword evidence="1" id="KW-0472">Membrane</keyword>
<evidence type="ECO:0000313" key="5">
    <source>
        <dbReference type="Proteomes" id="UP000242144"/>
    </source>
</evidence>
<gene>
    <name evidence="2" type="primary">amaP</name>
    <name evidence="2" type="ORF">BU638_00180</name>
    <name evidence="3" type="ORF">BU676_11155</name>
</gene>
<feature type="transmembrane region" description="Helical" evidence="1">
    <location>
        <begin position="47"/>
        <end position="68"/>
    </location>
</feature>
<keyword evidence="1" id="KW-1133">Transmembrane helix</keyword>
<dbReference type="AlphaFoldDB" id="A0AAX0ZK35"/>
<keyword evidence="4" id="KW-1185">Reference proteome</keyword>
<name>A0AAX0ZK35_STACR</name>
<protein>
    <submittedName>
        <fullName evidence="2">Alkaline shock response membrane anchor protein AmaP</fullName>
    </submittedName>
</protein>
<reference evidence="2" key="2">
    <citation type="submission" date="2018-03" db="EMBL/GenBank/DDBJ databases">
        <authorList>
            <person name="Naushad S."/>
        </authorList>
    </citation>
    <scope>NUCLEOTIDE SEQUENCE</scope>
    <source>
        <strain evidence="2">SNUC 105</strain>
        <strain evidence="3">SNUC 1363</strain>
    </source>
</reference>
<dbReference type="EMBL" id="PZCM01000001">
    <property type="protein sequence ID" value="PTG28954.1"/>
    <property type="molecule type" value="Genomic_DNA"/>
</dbReference>
<organism evidence="2 5">
    <name type="scientific">Staphylococcus chromogenes</name>
    <name type="common">Staphylococcus hyicus subsp. chromogenes</name>
    <dbReference type="NCBI Taxonomy" id="46126"/>
    <lineage>
        <taxon>Bacteria</taxon>
        <taxon>Bacillati</taxon>
        <taxon>Bacillota</taxon>
        <taxon>Bacilli</taxon>
        <taxon>Bacillales</taxon>
        <taxon>Staphylococcaceae</taxon>
        <taxon>Staphylococcus</taxon>
    </lineage>
</organism>
<feature type="transmembrane region" description="Helical" evidence="1">
    <location>
        <begin position="9"/>
        <end position="27"/>
    </location>
</feature>
<keyword evidence="1" id="KW-0812">Transmembrane</keyword>
<accession>A0AAX0ZK35</accession>
<evidence type="ECO:0000256" key="1">
    <source>
        <dbReference type="SAM" id="Phobius"/>
    </source>
</evidence>
<reference evidence="4 5" key="1">
    <citation type="journal article" date="2016" name="Front. Microbiol.">
        <title>Comprehensive Phylogenetic Analysis of Bovine Non-aureus Staphylococci Species Based on Whole-Genome Sequencing.</title>
        <authorList>
            <person name="Naushad S."/>
            <person name="Barkema H.W."/>
            <person name="Luby C."/>
            <person name="Condas L.A."/>
            <person name="Nobrega D.B."/>
            <person name="Carson D.A."/>
            <person name="De Buck J."/>
        </authorList>
    </citation>
    <scope>NUCLEOTIDE SEQUENCE [LARGE SCALE GENOMIC DNA]</scope>
    <source>
        <strain evidence="2 5">SNUC 105</strain>
        <strain evidence="3 4">SNUC 1363</strain>
    </source>
</reference>
<dbReference type="Proteomes" id="UP000242008">
    <property type="component" value="Unassembled WGS sequence"/>
</dbReference>
<dbReference type="Proteomes" id="UP000242144">
    <property type="component" value="Unassembled WGS sequence"/>
</dbReference>
<sequence>MIMKRLKNFILGLLIVVIVGFLLFMYIDHQSIKQYQNYFYQFNWFQPLLIGLAGFLILIGLILFFSAFKPTHRKPGLYKDYSDGHIYVSRKSIENTVYDTLKQYDDIRQPNVISKLYNKKNNSYIDIKADYLVPTSTTNVQTLNEKIRNDIKESVEHFAEIPVRKLEINVRDQRKNSNEPRVV</sequence>
<comment type="caution">
    <text evidence="2">The sequence shown here is derived from an EMBL/GenBank/DDBJ whole genome shotgun (WGS) entry which is preliminary data.</text>
</comment>
<evidence type="ECO:0000313" key="4">
    <source>
        <dbReference type="Proteomes" id="UP000242008"/>
    </source>
</evidence>
<evidence type="ECO:0000313" key="3">
    <source>
        <dbReference type="EMBL" id="PTG67948.1"/>
    </source>
</evidence>